<dbReference type="Gene3D" id="2.120.10.80">
    <property type="entry name" value="Kelch-type beta propeller"/>
    <property type="match status" value="1"/>
</dbReference>
<organism evidence="3 4">
    <name type="scientific">Dioscorea zingiberensis</name>
    <dbReference type="NCBI Taxonomy" id="325984"/>
    <lineage>
        <taxon>Eukaryota</taxon>
        <taxon>Viridiplantae</taxon>
        <taxon>Streptophyta</taxon>
        <taxon>Embryophyta</taxon>
        <taxon>Tracheophyta</taxon>
        <taxon>Spermatophyta</taxon>
        <taxon>Magnoliopsida</taxon>
        <taxon>Liliopsida</taxon>
        <taxon>Dioscoreales</taxon>
        <taxon>Dioscoreaceae</taxon>
        <taxon>Dioscorea</taxon>
    </lineage>
</organism>
<dbReference type="InterPro" id="IPR001810">
    <property type="entry name" value="F-box_dom"/>
</dbReference>
<accession>A0A9D5CFS9</accession>
<gene>
    <name evidence="3" type="ORF">J5N97_020003</name>
</gene>
<dbReference type="AlphaFoldDB" id="A0A9D5CFS9"/>
<dbReference type="OrthoDB" id="786174at2759"/>
<evidence type="ECO:0000259" key="1">
    <source>
        <dbReference type="Pfam" id="PF00646"/>
    </source>
</evidence>
<sequence length="342" mass="38223">MEESSSSSSFPWELLPRSIQEEILSKLPISVLVRLRSISRSFLASIRSLPPSLSFPRDPFFFLFSSDELLTSSSSVLAYQPSLDRWITFPLPSNPSAASGSLLLLSDSLFNPFTGAVISIPPPLPMQSPIYPLYLLIDYGGNRPDLRIIVVNNSDRVRSQVYDSASDSWTCRGDLPGHFHMLGSAVLLDGLLYVLSYGPDHLLRFDLFSGDWETVGGVLPSVVCSHLVAFDGRLFLVGGVELFGMIVSIQVWGFVSKDGGNWELACSMPAEIFRVFNGSELMEFFDVCDGKGILCFYNHLEDRLLMLDLVDWRWWWPSRCPVPQNLGFWLGLAVEPNADILR</sequence>
<dbReference type="Pfam" id="PF00646">
    <property type="entry name" value="F-box"/>
    <property type="match status" value="1"/>
</dbReference>
<evidence type="ECO:0008006" key="5">
    <source>
        <dbReference type="Google" id="ProtNLM"/>
    </source>
</evidence>
<dbReference type="SUPFAM" id="SSF117281">
    <property type="entry name" value="Kelch motif"/>
    <property type="match status" value="1"/>
</dbReference>
<dbReference type="PANTHER" id="PTHR31672">
    <property type="entry name" value="BNACNNG10540D PROTEIN"/>
    <property type="match status" value="1"/>
</dbReference>
<dbReference type="EMBL" id="JAGGNH010000005">
    <property type="protein sequence ID" value="KAJ0972044.1"/>
    <property type="molecule type" value="Genomic_DNA"/>
</dbReference>
<name>A0A9D5CFS9_9LILI</name>
<dbReference type="InterPro" id="IPR050796">
    <property type="entry name" value="SCF_F-box_component"/>
</dbReference>
<evidence type="ECO:0000313" key="3">
    <source>
        <dbReference type="EMBL" id="KAJ0972044.1"/>
    </source>
</evidence>
<dbReference type="PANTHER" id="PTHR31672:SF12">
    <property type="entry name" value="F-BOX DOMAIN-CONTAINING PROTEIN"/>
    <property type="match status" value="1"/>
</dbReference>
<feature type="domain" description="KIB1-4 beta-propeller" evidence="2">
    <location>
        <begin position="89"/>
        <end position="268"/>
    </location>
</feature>
<comment type="caution">
    <text evidence="3">The sequence shown here is derived from an EMBL/GenBank/DDBJ whole genome shotgun (WGS) entry which is preliminary data.</text>
</comment>
<dbReference type="InterPro" id="IPR015915">
    <property type="entry name" value="Kelch-typ_b-propeller"/>
</dbReference>
<proteinExistence type="predicted"/>
<dbReference type="Pfam" id="PF03478">
    <property type="entry name" value="Beta-prop_KIB1-4"/>
    <property type="match status" value="1"/>
</dbReference>
<dbReference type="InterPro" id="IPR005174">
    <property type="entry name" value="KIB1-4_b-propeller"/>
</dbReference>
<reference evidence="3" key="1">
    <citation type="submission" date="2021-03" db="EMBL/GenBank/DDBJ databases">
        <authorList>
            <person name="Li Z."/>
            <person name="Yang C."/>
        </authorList>
    </citation>
    <scope>NUCLEOTIDE SEQUENCE</scope>
    <source>
        <strain evidence="3">Dzin_1.0</strain>
        <tissue evidence="3">Leaf</tissue>
    </source>
</reference>
<evidence type="ECO:0000259" key="2">
    <source>
        <dbReference type="Pfam" id="PF03478"/>
    </source>
</evidence>
<evidence type="ECO:0000313" key="4">
    <source>
        <dbReference type="Proteomes" id="UP001085076"/>
    </source>
</evidence>
<feature type="domain" description="F-box" evidence="1">
    <location>
        <begin position="12"/>
        <end position="50"/>
    </location>
</feature>
<protein>
    <recommendedName>
        <fullName evidence="5">F-box domain-containing protein</fullName>
    </recommendedName>
</protein>
<dbReference type="Proteomes" id="UP001085076">
    <property type="component" value="Miscellaneous, Linkage group lg05"/>
</dbReference>
<reference evidence="3" key="2">
    <citation type="journal article" date="2022" name="Hortic Res">
        <title>The genome of Dioscorea zingiberensis sheds light on the biosynthesis, origin and evolution of the medicinally important diosgenin saponins.</title>
        <authorList>
            <person name="Li Y."/>
            <person name="Tan C."/>
            <person name="Li Z."/>
            <person name="Guo J."/>
            <person name="Li S."/>
            <person name="Chen X."/>
            <person name="Wang C."/>
            <person name="Dai X."/>
            <person name="Yang H."/>
            <person name="Song W."/>
            <person name="Hou L."/>
            <person name="Xu J."/>
            <person name="Tong Z."/>
            <person name="Xu A."/>
            <person name="Yuan X."/>
            <person name="Wang W."/>
            <person name="Yang Q."/>
            <person name="Chen L."/>
            <person name="Sun Z."/>
            <person name="Wang K."/>
            <person name="Pan B."/>
            <person name="Chen J."/>
            <person name="Bao Y."/>
            <person name="Liu F."/>
            <person name="Qi X."/>
            <person name="Gang D.R."/>
            <person name="Wen J."/>
            <person name="Li J."/>
        </authorList>
    </citation>
    <scope>NUCLEOTIDE SEQUENCE</scope>
    <source>
        <strain evidence="3">Dzin_1.0</strain>
    </source>
</reference>
<keyword evidence="4" id="KW-1185">Reference proteome</keyword>